<feature type="transmembrane region" description="Helical" evidence="2">
    <location>
        <begin position="271"/>
        <end position="294"/>
    </location>
</feature>
<dbReference type="Gene3D" id="3.40.50.10140">
    <property type="entry name" value="Toll/interleukin-1 receptor homology (TIR) domain"/>
    <property type="match status" value="1"/>
</dbReference>
<dbReference type="GO" id="GO:0007165">
    <property type="term" value="P:signal transduction"/>
    <property type="evidence" value="ECO:0007669"/>
    <property type="project" value="InterPro"/>
</dbReference>
<dbReference type="SUPFAM" id="SSF52200">
    <property type="entry name" value="Toll/Interleukin receptor TIR domain"/>
    <property type="match status" value="1"/>
</dbReference>
<evidence type="ECO:0000313" key="5">
    <source>
        <dbReference type="EnsemblProtists" id="EOD04544"/>
    </source>
</evidence>
<feature type="compositionally biased region" description="Polar residues" evidence="1">
    <location>
        <begin position="2079"/>
        <end position="2089"/>
    </location>
</feature>
<feature type="transmembrane region" description="Helical" evidence="2">
    <location>
        <begin position="1538"/>
        <end position="1559"/>
    </location>
</feature>
<dbReference type="GeneID" id="17250691"/>
<dbReference type="CDD" id="cd06263">
    <property type="entry name" value="MAM"/>
    <property type="match status" value="2"/>
</dbReference>
<dbReference type="GO" id="GO:0016020">
    <property type="term" value="C:membrane"/>
    <property type="evidence" value="ECO:0007669"/>
    <property type="project" value="InterPro"/>
</dbReference>
<dbReference type="STRING" id="2903.R1D749"/>
<dbReference type="InterPro" id="IPR000998">
    <property type="entry name" value="MAM_dom"/>
</dbReference>
<accession>A0A0D3HZV9</accession>
<feature type="compositionally biased region" description="Polar residues" evidence="1">
    <location>
        <begin position="2097"/>
        <end position="2106"/>
    </location>
</feature>
<feature type="transmembrane region" description="Helical" evidence="2">
    <location>
        <begin position="347"/>
        <end position="367"/>
    </location>
</feature>
<dbReference type="Pfam" id="PF00629">
    <property type="entry name" value="MAM"/>
    <property type="match status" value="2"/>
</dbReference>
<dbReference type="RefSeq" id="XP_005756973.1">
    <property type="nucleotide sequence ID" value="XM_005756916.1"/>
</dbReference>
<feature type="transmembrane region" description="Helical" evidence="2">
    <location>
        <begin position="1621"/>
        <end position="1638"/>
    </location>
</feature>
<dbReference type="PROSITE" id="PS50060">
    <property type="entry name" value="MAM_2"/>
    <property type="match status" value="2"/>
</dbReference>
<dbReference type="SUPFAM" id="SSF49899">
    <property type="entry name" value="Concanavalin A-like lectins/glucanases"/>
    <property type="match status" value="2"/>
</dbReference>
<keyword evidence="3" id="KW-0732">Signal</keyword>
<feature type="transmembrane region" description="Helical" evidence="2">
    <location>
        <begin position="1442"/>
        <end position="1461"/>
    </location>
</feature>
<reference evidence="6" key="1">
    <citation type="journal article" date="2013" name="Nature">
        <title>Pan genome of the phytoplankton Emiliania underpins its global distribution.</title>
        <authorList>
            <person name="Read B.A."/>
            <person name="Kegel J."/>
            <person name="Klute M.J."/>
            <person name="Kuo A."/>
            <person name="Lefebvre S.C."/>
            <person name="Maumus F."/>
            <person name="Mayer C."/>
            <person name="Miller J."/>
            <person name="Monier A."/>
            <person name="Salamov A."/>
            <person name="Young J."/>
            <person name="Aguilar M."/>
            <person name="Claverie J.M."/>
            <person name="Frickenhaus S."/>
            <person name="Gonzalez K."/>
            <person name="Herman E.K."/>
            <person name="Lin Y.C."/>
            <person name="Napier J."/>
            <person name="Ogata H."/>
            <person name="Sarno A.F."/>
            <person name="Shmutz J."/>
            <person name="Schroeder D."/>
            <person name="de Vargas C."/>
            <person name="Verret F."/>
            <person name="von Dassow P."/>
            <person name="Valentin K."/>
            <person name="Van de Peer Y."/>
            <person name="Wheeler G."/>
            <person name="Dacks J.B."/>
            <person name="Delwiche C.F."/>
            <person name="Dyhrman S.T."/>
            <person name="Glockner G."/>
            <person name="John U."/>
            <person name="Richards T."/>
            <person name="Worden A.Z."/>
            <person name="Zhang X."/>
            <person name="Grigoriev I.V."/>
            <person name="Allen A.E."/>
            <person name="Bidle K."/>
            <person name="Borodovsky M."/>
            <person name="Bowler C."/>
            <person name="Brownlee C."/>
            <person name="Cock J.M."/>
            <person name="Elias M."/>
            <person name="Gladyshev V.N."/>
            <person name="Groth M."/>
            <person name="Guda C."/>
            <person name="Hadaegh A."/>
            <person name="Iglesias-Rodriguez M.D."/>
            <person name="Jenkins J."/>
            <person name="Jones B.M."/>
            <person name="Lawson T."/>
            <person name="Leese F."/>
            <person name="Lindquist E."/>
            <person name="Lobanov A."/>
            <person name="Lomsadze A."/>
            <person name="Malik S.B."/>
            <person name="Marsh M.E."/>
            <person name="Mackinder L."/>
            <person name="Mock T."/>
            <person name="Mueller-Roeber B."/>
            <person name="Pagarete A."/>
            <person name="Parker M."/>
            <person name="Probert I."/>
            <person name="Quesneville H."/>
            <person name="Raines C."/>
            <person name="Rensing S.A."/>
            <person name="Riano-Pachon D.M."/>
            <person name="Richier S."/>
            <person name="Rokitta S."/>
            <person name="Shiraiwa Y."/>
            <person name="Soanes D.M."/>
            <person name="van der Giezen M."/>
            <person name="Wahlund T.M."/>
            <person name="Williams B."/>
            <person name="Wilson W."/>
            <person name="Wolfe G."/>
            <person name="Wurch L.L."/>
        </authorList>
    </citation>
    <scope>NUCLEOTIDE SEQUENCE</scope>
</reference>
<organism evidence="5 6">
    <name type="scientific">Emiliania huxleyi (strain CCMP1516)</name>
    <dbReference type="NCBI Taxonomy" id="280463"/>
    <lineage>
        <taxon>Eukaryota</taxon>
        <taxon>Haptista</taxon>
        <taxon>Haptophyta</taxon>
        <taxon>Prymnesiophyceae</taxon>
        <taxon>Isochrysidales</taxon>
        <taxon>Noelaerhabdaceae</taxon>
        <taxon>Emiliania</taxon>
    </lineage>
</organism>
<dbReference type="Proteomes" id="UP000013827">
    <property type="component" value="Unassembled WGS sequence"/>
</dbReference>
<feature type="domain" description="MAM" evidence="4">
    <location>
        <begin position="756"/>
        <end position="892"/>
    </location>
</feature>
<dbReference type="PANTHER" id="PTHR23282">
    <property type="entry name" value="APICAL ENDOSOMAL GLYCOPROTEIN PRECURSOR"/>
    <property type="match status" value="1"/>
</dbReference>
<feature type="region of interest" description="Disordered" evidence="1">
    <location>
        <begin position="369"/>
        <end position="450"/>
    </location>
</feature>
<evidence type="ECO:0000259" key="4">
    <source>
        <dbReference type="PROSITE" id="PS50060"/>
    </source>
</evidence>
<keyword evidence="2" id="KW-1133">Transmembrane helix</keyword>
<feature type="domain" description="MAM" evidence="4">
    <location>
        <begin position="894"/>
        <end position="1017"/>
    </location>
</feature>
<evidence type="ECO:0000313" key="6">
    <source>
        <dbReference type="Proteomes" id="UP000013827"/>
    </source>
</evidence>
<dbReference type="SMART" id="SM00137">
    <property type="entry name" value="MAM"/>
    <property type="match status" value="2"/>
</dbReference>
<evidence type="ECO:0000256" key="3">
    <source>
        <dbReference type="SAM" id="SignalP"/>
    </source>
</evidence>
<dbReference type="InterPro" id="IPR051560">
    <property type="entry name" value="MAM_domain-containing"/>
</dbReference>
<dbReference type="Gene3D" id="2.160.20.20">
    <property type="match status" value="1"/>
</dbReference>
<keyword evidence="6" id="KW-1185">Reference proteome</keyword>
<feature type="transmembrane region" description="Helical" evidence="2">
    <location>
        <begin position="1689"/>
        <end position="1715"/>
    </location>
</feature>
<dbReference type="KEGG" id="ehx:EMIHUDRAFT_221039"/>
<keyword evidence="2" id="KW-0472">Membrane</keyword>
<feature type="compositionally biased region" description="Low complexity" evidence="1">
    <location>
        <begin position="911"/>
        <end position="924"/>
    </location>
</feature>
<dbReference type="Pfam" id="PF13676">
    <property type="entry name" value="TIR_2"/>
    <property type="match status" value="1"/>
</dbReference>
<dbReference type="EnsemblProtists" id="EOD04544">
    <property type="protein sequence ID" value="EOD04544"/>
    <property type="gene ID" value="EMIHUDRAFT_221039"/>
</dbReference>
<dbReference type="InterPro" id="IPR013320">
    <property type="entry name" value="ConA-like_dom_sf"/>
</dbReference>
<feature type="chain" id="PRO_5044290858" description="MAM domain-containing protein" evidence="3">
    <location>
        <begin position="20"/>
        <end position="2106"/>
    </location>
</feature>
<dbReference type="InterPro" id="IPR012332">
    <property type="entry name" value="Autotransporter_pectin_lyase_C"/>
</dbReference>
<evidence type="ECO:0000256" key="2">
    <source>
        <dbReference type="SAM" id="Phobius"/>
    </source>
</evidence>
<feature type="transmembrane region" description="Helical" evidence="2">
    <location>
        <begin position="1588"/>
        <end position="1609"/>
    </location>
</feature>
<feature type="signal peptide" evidence="3">
    <location>
        <begin position="1"/>
        <end position="19"/>
    </location>
</feature>
<feature type="transmembrane region" description="Helical" evidence="2">
    <location>
        <begin position="1647"/>
        <end position="1669"/>
    </location>
</feature>
<dbReference type="InterPro" id="IPR000157">
    <property type="entry name" value="TIR_dom"/>
</dbReference>
<feature type="transmembrane region" description="Helical" evidence="2">
    <location>
        <begin position="530"/>
        <end position="552"/>
    </location>
</feature>
<reference evidence="5" key="2">
    <citation type="submission" date="2024-10" db="UniProtKB">
        <authorList>
            <consortium name="EnsemblProtists"/>
        </authorList>
    </citation>
    <scope>IDENTIFICATION</scope>
</reference>
<feature type="region of interest" description="Disordered" evidence="1">
    <location>
        <begin position="909"/>
        <end position="930"/>
    </location>
</feature>
<feature type="region of interest" description="Disordered" evidence="1">
    <location>
        <begin position="2079"/>
        <end position="2106"/>
    </location>
</feature>
<keyword evidence="2" id="KW-0812">Transmembrane</keyword>
<evidence type="ECO:0000256" key="1">
    <source>
        <dbReference type="SAM" id="MobiDB-lite"/>
    </source>
</evidence>
<dbReference type="InterPro" id="IPR011050">
    <property type="entry name" value="Pectin_lyase_fold/virulence"/>
</dbReference>
<feature type="transmembrane region" description="Helical" evidence="2">
    <location>
        <begin position="322"/>
        <end position="341"/>
    </location>
</feature>
<protein>
    <recommendedName>
        <fullName evidence="4">MAM domain-containing protein</fullName>
    </recommendedName>
</protein>
<dbReference type="HOGENOM" id="CLU_001109_0_0_1"/>
<dbReference type="eggNOG" id="KOG3627">
    <property type="taxonomic scope" value="Eukaryota"/>
</dbReference>
<name>A0A0D3HZV9_EMIH1</name>
<sequence length="2106" mass="222651">MCTCVRLFLLGLLAGLATAESGPTRIAGDALGSDSIKHACIDHDGRSTLAARSALRGLETAAEDTSQPACGAIRDMLGIPADVQRTIFNRGSLGGPRKTSSAFDGCRGGDRVEKLVSVELAGYGAAGSSAHHVPNASASLGSDACAEAAHKEACIMNECATSESGDANVRRKANKLSEFSLEGDSAHAWDEGVALHAGLLEPPPGSDHNFLYPLAEALRASGICRGGGTLGQSCPTTEIAQGEKLFRTGASDSVRAIVDDDATPGQPSLREWWWCCAPAAVLLLQACGACWLLLGQRAPRSGAASGQRASKAVRPRLSKSRVSVPFLLLLSAVASTASSLVSCSPLLMPAIVLILLAIACGAIGTVMNSKARRRPDRPTDPKTAPTGVTTNAPALKPVTEDAPALEPGDADWTVSAKESPPAEKLAPAGIPDRTTPSNPRRKKGHKGASAPIVRTKSIAPVGGNNRFGALIGMDGNEGILGGTGKVPRGSTPSTTDSGATANVETTTITTPEGSVSASGWFSWPKFCPSYLLRLFGILALLCLGTAFALSSYSATSALLSSRWHESPTSFPAVTTPIAPASLNGFCEIGGDDTSSSFAAIASSDSVPADHPGGHDEGRLLEALMDVVNEAVGEPLHLIGEPPASIIKDVYGKQPGEADLETVLASRNSTERKGEPEIDFVGPVYSNRTGIIARGRDTVLPVNDTSPKLRPADAGKPGMVRKLVEAGLAGASVLLGRAGMKMTASLVWREKATDALLGCTFDLDNCGWNDTAPDGYYWTRTSGSTPSPYTGPSGDHTTGSGAYLFTEASSGRSNKLHQLESPRFSLQQDATLSFFYHMYDSSSSYMGTLSVETYNNETGWSTLWSKNGDQGDAWLDAAVVLPASTIKLGCDFEVDTCIWNDIAPDGFSWTRTNGGTPSSNTGPSGDHTTGSGAYLFTEASSGRSNKLHQLESPLFVLQQDATLSFFYHMLGSSMGTLSIEANDNETGWSTLWSKNGDQGDAWLDAAVLLPASTIKVRFNDIRDAINKATAEKRNAIVYVPPGARLAFSSNVACSGDMLLSVRSSGEGATLDGKKSSNMFYISGGCSLYLEALHFVDGRGQYGGNGGAVLAFGAGDIATKDVSFTGCEASQRGGGMYVLNSGDVALDGASFSECTADGGGGLWVYNSGDVALDGASFSECTAGDYGGGMNVYSSGDVALEGASFSECTASFDGGGMYVYNSGDVALEGASFSECTANWGGGMLVQNCGDVALEGASFVGCTSGYQAALYLLGIERLALTNSQFVDNIASRTPAALFFTSSVATSGSILRNTTFFGNSAPGNITILAASPLTWDCPLGSWMPNVGQIIGDLPGCNRLCAEGHYGDARATRIESEVGLQPKFKIVVGFYQVSSILGLVYGVRLDEHFTRWLDVLKLFSLDLFGVAIPGSCIGAMSTRLLVAGLWPYAAVAFVSLAIVAVVAVLNNKQAFDHQLLGRLLYWAILIFYLVLPSVSRSIFSARLCESFGYDDATGQRISYLLADPSLTCDAGPTWDDETSGLAPYFWAFFALWPVLVPLGFLALLLRARKPVAAQRATPLSRATSFLWRDYSARFLFWEVLDLVRKIFLTSMVLFIDPEYGSRKLLRTVVAAIVSAMFLTLLALARPYKRSDDLCLACIANLLLTCCFASGVVIQLCDSTEYEDMCYNLVGYKNSLGATTFAVVLTAVMLAVSLAVILVSAVSASRAKTMRLVSSKREPMRDGITLADSQQWHLFLSHVWSTGQDAVAVIKNELQQFLPGCEIFLDIDDLKNIGELEAYIRRSQVVLCFLSRGYLRSTNCLREVRAALEMGKPLVLVHEADPDKGGGTLAELRSECPEELQAAIFDAGWPMVVWHRIEAFQHVSLKIIAEALLLKTPKYAGETALPLYISGEIRADSLTFAKPVVLWASTVNDGARGLADAVAAAVPDNISITDAPPSLLSSLPRASGSSGEEATHMLLYLNESTWAGDGAEALAEQVRAAREARLPIVMAHENDAALGGCIFGRFFEVTPRDLLADGLYDDLAVGCHADPHRQVSIALLAQALGATKQTAQSRVRRVTALALTTRGSTSSMTEPSNGDDLVEASTTQDRQIV</sequence>
<dbReference type="InterPro" id="IPR039448">
    <property type="entry name" value="Beta_helix"/>
</dbReference>
<dbReference type="PANTHER" id="PTHR23282:SF142">
    <property type="entry name" value="MAM DOMAIN-CONTAINING PROTEIN"/>
    <property type="match status" value="1"/>
</dbReference>
<dbReference type="SUPFAM" id="SSF51126">
    <property type="entry name" value="Pectin lyase-like"/>
    <property type="match status" value="1"/>
</dbReference>
<dbReference type="Pfam" id="PF13229">
    <property type="entry name" value="Beta_helix"/>
    <property type="match status" value="1"/>
</dbReference>
<dbReference type="Gene3D" id="2.60.120.200">
    <property type="match status" value="2"/>
</dbReference>
<dbReference type="InterPro" id="IPR035897">
    <property type="entry name" value="Toll_tir_struct_dom_sf"/>
</dbReference>
<feature type="transmembrane region" description="Helical" evidence="2">
    <location>
        <begin position="1473"/>
        <end position="1493"/>
    </location>
</feature>
<dbReference type="PaxDb" id="2903-EOD04544"/>
<proteinExistence type="predicted"/>